<feature type="domain" description="Fungal-type protein kinase" evidence="1">
    <location>
        <begin position="159"/>
        <end position="357"/>
    </location>
</feature>
<dbReference type="Proteomes" id="UP000053647">
    <property type="component" value="Unassembled WGS sequence"/>
</dbReference>
<dbReference type="SUPFAM" id="SSF56112">
    <property type="entry name" value="Protein kinase-like (PK-like)"/>
    <property type="match status" value="1"/>
</dbReference>
<dbReference type="PANTHER" id="PTHR38248:SF2">
    <property type="entry name" value="FUNK1 11"/>
    <property type="match status" value="1"/>
</dbReference>
<evidence type="ECO:0000313" key="2">
    <source>
        <dbReference type="EMBL" id="KIJ15835.1"/>
    </source>
</evidence>
<evidence type="ECO:0000259" key="1">
    <source>
        <dbReference type="Pfam" id="PF17667"/>
    </source>
</evidence>
<organism evidence="2 3">
    <name type="scientific">Paxillus involutus ATCC 200175</name>
    <dbReference type="NCBI Taxonomy" id="664439"/>
    <lineage>
        <taxon>Eukaryota</taxon>
        <taxon>Fungi</taxon>
        <taxon>Dikarya</taxon>
        <taxon>Basidiomycota</taxon>
        <taxon>Agaricomycotina</taxon>
        <taxon>Agaricomycetes</taxon>
        <taxon>Agaricomycetidae</taxon>
        <taxon>Boletales</taxon>
        <taxon>Paxilineae</taxon>
        <taxon>Paxillaceae</taxon>
        <taxon>Paxillus</taxon>
    </lineage>
</organism>
<feature type="non-terminal residue" evidence="2">
    <location>
        <position position="633"/>
    </location>
</feature>
<reference evidence="2 3" key="1">
    <citation type="submission" date="2014-06" db="EMBL/GenBank/DDBJ databases">
        <authorList>
            <consortium name="DOE Joint Genome Institute"/>
            <person name="Kuo A."/>
            <person name="Kohler A."/>
            <person name="Nagy L.G."/>
            <person name="Floudas D."/>
            <person name="Copeland A."/>
            <person name="Barry K.W."/>
            <person name="Cichocki N."/>
            <person name="Veneault-Fourrey C."/>
            <person name="LaButti K."/>
            <person name="Lindquist E.A."/>
            <person name="Lipzen A."/>
            <person name="Lundell T."/>
            <person name="Morin E."/>
            <person name="Murat C."/>
            <person name="Sun H."/>
            <person name="Tunlid A."/>
            <person name="Henrissat B."/>
            <person name="Grigoriev I.V."/>
            <person name="Hibbett D.S."/>
            <person name="Martin F."/>
            <person name="Nordberg H.P."/>
            <person name="Cantor M.N."/>
            <person name="Hua S.X."/>
        </authorList>
    </citation>
    <scope>NUCLEOTIDE SEQUENCE [LARGE SCALE GENOMIC DNA]</scope>
    <source>
        <strain evidence="2 3">ATCC 200175</strain>
    </source>
</reference>
<dbReference type="GO" id="GO:0004672">
    <property type="term" value="F:protein kinase activity"/>
    <property type="evidence" value="ECO:0007669"/>
    <property type="project" value="InterPro"/>
</dbReference>
<dbReference type="InterPro" id="IPR011009">
    <property type="entry name" value="Kinase-like_dom_sf"/>
</dbReference>
<dbReference type="OrthoDB" id="2739948at2759"/>
<dbReference type="AlphaFoldDB" id="A0A0C9TJM6"/>
<dbReference type="EMBL" id="KN819335">
    <property type="protein sequence ID" value="KIJ15835.1"/>
    <property type="molecule type" value="Genomic_DNA"/>
</dbReference>
<keyword evidence="3" id="KW-1185">Reference proteome</keyword>
<dbReference type="PROSITE" id="PS00109">
    <property type="entry name" value="PROTEIN_KINASE_TYR"/>
    <property type="match status" value="1"/>
</dbReference>
<sequence length="633" mass="71839">MLDTDTMNLLLAEETKGRYVGPLPVQDFLDDYMPGDQKPRTTGLDLEQLSKVATHGQREEDMYEPFIAAVQGCVSDMIVVDTSKHSSRIGPFELKPDVCIYKERDTTSPVTDFSAMEMWIEFKANASFEPFEDPRGEGLSGEELKECFAQRPFEKDSSNGKYTRGQLTSYALAQIGSQFRRFAFSVLIVRHRARFIRWDRAGAVVSAQFDYKKDPHLLAEFFCRFSRLSPTERGHDESVRPSNLPKEAELEIRDKLKLDAGTPLFAYDVPVDEKKMFTFYGPRPPCPPQSLIGRSTRTLPVCEMSGTAKEIPRVYRAVYLKDTWRVDTKEMQPESDVYKKLEEAKVPNIAPFVCGGDLKGFGSKTDTNRLAGEERWGGVWGDITAHALHRLVLGVIGRGLIFFKCTKELVQGVLDSMRAHWHAYSDAKILHRDISSGNIILTDSGQGLLIDWDLSKPLSVTTKRRRDRTGTWQFMSAALLRNIFAEHKLEDDNESFLHVLAWSTIRFVPSTWPSRARTAHLRDIYDSSTILPDNNVGSQVKADRLLAGIYIPKLQLLQPSPILNLLESLASPFSARYVTPPADTERRIYESIKYAASMVNPHIGAEAYETHRVHQYDLSMQRLTSSKWFIDTM</sequence>
<dbReference type="Gene3D" id="1.10.510.10">
    <property type="entry name" value="Transferase(Phosphotransferase) domain 1"/>
    <property type="match status" value="1"/>
</dbReference>
<dbReference type="PANTHER" id="PTHR38248">
    <property type="entry name" value="FUNK1 6"/>
    <property type="match status" value="1"/>
</dbReference>
<feature type="domain" description="Fungal-type protein kinase" evidence="1">
    <location>
        <begin position="384"/>
        <end position="502"/>
    </location>
</feature>
<gene>
    <name evidence="2" type="ORF">PAXINDRAFT_133115</name>
</gene>
<accession>A0A0C9TJM6</accession>
<evidence type="ECO:0000313" key="3">
    <source>
        <dbReference type="Proteomes" id="UP000053647"/>
    </source>
</evidence>
<reference evidence="3" key="2">
    <citation type="submission" date="2015-01" db="EMBL/GenBank/DDBJ databases">
        <title>Evolutionary Origins and Diversification of the Mycorrhizal Mutualists.</title>
        <authorList>
            <consortium name="DOE Joint Genome Institute"/>
            <consortium name="Mycorrhizal Genomics Consortium"/>
            <person name="Kohler A."/>
            <person name="Kuo A."/>
            <person name="Nagy L.G."/>
            <person name="Floudas D."/>
            <person name="Copeland A."/>
            <person name="Barry K.W."/>
            <person name="Cichocki N."/>
            <person name="Veneault-Fourrey C."/>
            <person name="LaButti K."/>
            <person name="Lindquist E.A."/>
            <person name="Lipzen A."/>
            <person name="Lundell T."/>
            <person name="Morin E."/>
            <person name="Murat C."/>
            <person name="Riley R."/>
            <person name="Ohm R."/>
            <person name="Sun H."/>
            <person name="Tunlid A."/>
            <person name="Henrissat B."/>
            <person name="Grigoriev I.V."/>
            <person name="Hibbett D.S."/>
            <person name="Martin F."/>
        </authorList>
    </citation>
    <scope>NUCLEOTIDE SEQUENCE [LARGE SCALE GENOMIC DNA]</scope>
    <source>
        <strain evidence="3">ATCC 200175</strain>
    </source>
</reference>
<dbReference type="Pfam" id="PF17667">
    <property type="entry name" value="Pkinase_fungal"/>
    <property type="match status" value="2"/>
</dbReference>
<dbReference type="HOGENOM" id="CLU_006410_5_0_1"/>
<proteinExistence type="predicted"/>
<dbReference type="InterPro" id="IPR040976">
    <property type="entry name" value="Pkinase_fungal"/>
</dbReference>
<name>A0A0C9TJM6_PAXIN</name>
<protein>
    <recommendedName>
        <fullName evidence="1">Fungal-type protein kinase domain-containing protein</fullName>
    </recommendedName>
</protein>
<dbReference type="InterPro" id="IPR008266">
    <property type="entry name" value="Tyr_kinase_AS"/>
</dbReference>